<feature type="compositionally biased region" description="Polar residues" evidence="2">
    <location>
        <begin position="215"/>
        <end position="225"/>
    </location>
</feature>
<sequence length="506" mass="52897">MADFVAVLRKAISNLGENTPEMREKVYDKARSTIETKLAAINPPPPAAVMERQRKALEDAIAVVRADYAEKEAAVEDDELEDIFASLHEQPDVTPPPAPQPAPRETVAPAPIPTAPEKLDPVVSEPFATVPAASEEPVSEPVAEQASPASRAGEGLDTLLADPAPQQERERVSPTFPTGEKRSKGKLVGVAAAALIAVAAAAGIGYVLTKDSDQPQLATETENGQPTADAPAAPAEEEVAAAPEAPAPETSEEAEAEKFTQRLLPDGSEVDDGPAGEQPTIGEGTSVATLQQPAGNQPPAQGAPNNGSAPANSDASGQQSGVAVGQRAIFYEERTSSAQGSAELGNIVWSLVQESPGGDLAPEPAIRAEAAIPGMDVQLRMTIRRNGDTTLPASHIVEMIFLTPEGFEGGTISNVSRMSFKETEQAPGSPLIGIPAKIADGFFLIALGDAPAEIQANTTLLRQQSWIDIPIVYQSGRRALLSLEKGLPGDRVFKEALQAWEQATAG</sequence>
<feature type="region of interest" description="Disordered" evidence="2">
    <location>
        <begin position="215"/>
        <end position="320"/>
    </location>
</feature>
<evidence type="ECO:0008006" key="6">
    <source>
        <dbReference type="Google" id="ProtNLM"/>
    </source>
</evidence>
<keyword evidence="3" id="KW-1133">Transmembrane helix</keyword>
<feature type="coiled-coil region" evidence="1">
    <location>
        <begin position="47"/>
        <end position="74"/>
    </location>
</feature>
<feature type="region of interest" description="Disordered" evidence="2">
    <location>
        <begin position="89"/>
        <end position="185"/>
    </location>
</feature>
<evidence type="ECO:0000256" key="1">
    <source>
        <dbReference type="SAM" id="Coils"/>
    </source>
</evidence>
<accession>A0ABS0SG88</accession>
<evidence type="ECO:0000256" key="3">
    <source>
        <dbReference type="SAM" id="Phobius"/>
    </source>
</evidence>
<keyword evidence="3" id="KW-0472">Membrane</keyword>
<evidence type="ECO:0000313" key="4">
    <source>
        <dbReference type="EMBL" id="MBI1622323.1"/>
    </source>
</evidence>
<dbReference type="RefSeq" id="WP_198477863.1">
    <property type="nucleotide sequence ID" value="NZ_JADGMQ010000015.1"/>
</dbReference>
<feature type="compositionally biased region" description="Low complexity" evidence="2">
    <location>
        <begin position="226"/>
        <end position="249"/>
    </location>
</feature>
<protein>
    <recommendedName>
        <fullName evidence="6">CheA signal transduction histidine kinase</fullName>
    </recommendedName>
</protein>
<feature type="compositionally biased region" description="Low complexity" evidence="2">
    <location>
        <begin position="291"/>
        <end position="307"/>
    </location>
</feature>
<keyword evidence="5" id="KW-1185">Reference proteome</keyword>
<proteinExistence type="predicted"/>
<keyword evidence="1" id="KW-0175">Coiled coil</keyword>
<evidence type="ECO:0000256" key="2">
    <source>
        <dbReference type="SAM" id="MobiDB-lite"/>
    </source>
</evidence>
<feature type="compositionally biased region" description="Pro residues" evidence="2">
    <location>
        <begin position="93"/>
        <end position="102"/>
    </location>
</feature>
<feature type="transmembrane region" description="Helical" evidence="3">
    <location>
        <begin position="187"/>
        <end position="208"/>
    </location>
</feature>
<feature type="compositionally biased region" description="Polar residues" evidence="2">
    <location>
        <begin position="308"/>
        <end position="320"/>
    </location>
</feature>
<comment type="caution">
    <text evidence="4">The sequence shown here is derived from an EMBL/GenBank/DDBJ whole genome shotgun (WGS) entry which is preliminary data.</text>
</comment>
<dbReference type="EMBL" id="JADGMQ010000015">
    <property type="protein sequence ID" value="MBI1622323.1"/>
    <property type="molecule type" value="Genomic_DNA"/>
</dbReference>
<evidence type="ECO:0000313" key="5">
    <source>
        <dbReference type="Proteomes" id="UP000601789"/>
    </source>
</evidence>
<keyword evidence="3" id="KW-0812">Transmembrane</keyword>
<dbReference type="Proteomes" id="UP000601789">
    <property type="component" value="Unassembled WGS sequence"/>
</dbReference>
<name>A0ABS0SG88_9HYPH</name>
<gene>
    <name evidence="4" type="ORF">IOD40_16810</name>
</gene>
<organism evidence="4 5">
    <name type="scientific">Aquamicrobium zhengzhouense</name>
    <dbReference type="NCBI Taxonomy" id="2781738"/>
    <lineage>
        <taxon>Bacteria</taxon>
        <taxon>Pseudomonadati</taxon>
        <taxon>Pseudomonadota</taxon>
        <taxon>Alphaproteobacteria</taxon>
        <taxon>Hyphomicrobiales</taxon>
        <taxon>Phyllobacteriaceae</taxon>
        <taxon>Aquamicrobium</taxon>
    </lineage>
</organism>
<reference evidence="4 5" key="1">
    <citation type="submission" date="2020-10" db="EMBL/GenBank/DDBJ databases">
        <title>Aquamicrobium zhengzhouensis sp. nov., a exopolysaccharide producing bacterium isolated from farmland soil.</title>
        <authorList>
            <person name="Wang X."/>
        </authorList>
    </citation>
    <scope>NUCLEOTIDE SEQUENCE [LARGE SCALE GENOMIC DNA]</scope>
    <source>
        <strain evidence="5">cd-1</strain>
    </source>
</reference>